<dbReference type="InterPro" id="IPR036086">
    <property type="entry name" value="ParB/Sulfiredoxin_sf"/>
</dbReference>
<comment type="caution">
    <text evidence="4">The sequence shown here is derived from an EMBL/GenBank/DDBJ whole genome shotgun (WGS) entry which is preliminary data.</text>
</comment>
<dbReference type="InterPro" id="IPR037972">
    <property type="entry name" value="RepB_N"/>
</dbReference>
<evidence type="ECO:0000259" key="3">
    <source>
        <dbReference type="SMART" id="SM00470"/>
    </source>
</evidence>
<comment type="similarity">
    <text evidence="1">Belongs to the ParB family.</text>
</comment>
<protein>
    <submittedName>
        <fullName evidence="4">ParB family chromosome partitioning protein</fullName>
    </submittedName>
</protein>
<reference evidence="4 5" key="1">
    <citation type="submission" date="2023-07" db="EMBL/GenBank/DDBJ databases">
        <title>Genomic Encyclopedia of Type Strains, Phase IV (KMG-IV): sequencing the most valuable type-strain genomes for metagenomic binning, comparative biology and taxonomic classification.</title>
        <authorList>
            <person name="Goeker M."/>
        </authorList>
    </citation>
    <scope>NUCLEOTIDE SEQUENCE [LARGE SCALE GENOMIC DNA]</scope>
    <source>
        <strain evidence="4 5">DSM 15561</strain>
    </source>
</reference>
<keyword evidence="5" id="KW-1185">Reference proteome</keyword>
<dbReference type="PANTHER" id="PTHR33375">
    <property type="entry name" value="CHROMOSOME-PARTITIONING PROTEIN PARB-RELATED"/>
    <property type="match status" value="1"/>
</dbReference>
<evidence type="ECO:0000313" key="5">
    <source>
        <dbReference type="Proteomes" id="UP001235094"/>
    </source>
</evidence>
<evidence type="ECO:0000313" key="4">
    <source>
        <dbReference type="EMBL" id="MDQ0513460.1"/>
    </source>
</evidence>
<dbReference type="InterPro" id="IPR017819">
    <property type="entry name" value="Plasmid_partition_RepB"/>
</dbReference>
<name>A0ABU0LXQ6_9HYPH</name>
<proteinExistence type="inferred from homology"/>
<accession>A0ABU0LXQ6</accession>
<sequence length="344" mass="37344">MMSKRPGGKSILANFGSFSQPEAAAADAAASDEQKPSTPSQPLARVGAGVIGATQRSLSELREERDSLRALVDAGGGSEIDPKLIDPSPFPDRLPDDSDADFEALKKLILEEGQKVPIQVRRHPIAEGRFQVVYGHRRWRAASDLGIKVKATILALSDSELVVAQGIENAARQDLSWIERALFAWRMDEAGIKARDIRAALSIDDPELARLRSVCRMLPVDVIETIGRAPKVGRPRWVALASVVSEDEAALGRVRKTLSDDKVLQRPSDDRFKLALAAVKKPAARPRSQVEIRSPAGKVVGKVTFSSGDIRFAVSTDHAPAFSAFVEDELPALLEKFFAREGEG</sequence>
<dbReference type="Pfam" id="PF02195">
    <property type="entry name" value="ParB_N"/>
    <property type="match status" value="1"/>
</dbReference>
<dbReference type="SUPFAM" id="SSF109709">
    <property type="entry name" value="KorB DNA-binding domain-like"/>
    <property type="match status" value="1"/>
</dbReference>
<dbReference type="InterPro" id="IPR004437">
    <property type="entry name" value="ParB/RepB/Spo0J"/>
</dbReference>
<dbReference type="InterPro" id="IPR050336">
    <property type="entry name" value="Chromosome_partition/occlusion"/>
</dbReference>
<dbReference type="Proteomes" id="UP001235094">
    <property type="component" value="Unassembled WGS sequence"/>
</dbReference>
<dbReference type="CDD" id="cd16405">
    <property type="entry name" value="RepB_like_N"/>
    <property type="match status" value="1"/>
</dbReference>
<feature type="region of interest" description="Disordered" evidence="2">
    <location>
        <begin position="22"/>
        <end position="49"/>
    </location>
</feature>
<dbReference type="SUPFAM" id="SSF110849">
    <property type="entry name" value="ParB/Sulfiredoxin"/>
    <property type="match status" value="1"/>
</dbReference>
<gene>
    <name evidence="4" type="ORF">QOZ99_004382</name>
</gene>
<organism evidence="4 5">
    <name type="scientific">Ancylobacter amanitiformis</name>
    <dbReference type="NCBI Taxonomy" id="217069"/>
    <lineage>
        <taxon>Bacteria</taxon>
        <taxon>Pseudomonadati</taxon>
        <taxon>Pseudomonadota</taxon>
        <taxon>Alphaproteobacteria</taxon>
        <taxon>Hyphomicrobiales</taxon>
        <taxon>Xanthobacteraceae</taxon>
        <taxon>Ancylobacter</taxon>
    </lineage>
</organism>
<dbReference type="PANTHER" id="PTHR33375:SF1">
    <property type="entry name" value="CHROMOSOME-PARTITIONING PROTEIN PARB-RELATED"/>
    <property type="match status" value="1"/>
</dbReference>
<dbReference type="InterPro" id="IPR003115">
    <property type="entry name" value="ParB_N"/>
</dbReference>
<dbReference type="InterPro" id="IPR011111">
    <property type="entry name" value="Plasmid_RepB"/>
</dbReference>
<dbReference type="EMBL" id="JAUSVR010000031">
    <property type="protein sequence ID" value="MDQ0513460.1"/>
    <property type="molecule type" value="Genomic_DNA"/>
</dbReference>
<dbReference type="Gene3D" id="3.90.1530.10">
    <property type="entry name" value="Conserved hypothetical protein from pyrococcus furiosus pfu- 392566-001, ParB domain"/>
    <property type="match status" value="1"/>
</dbReference>
<dbReference type="Pfam" id="PF07506">
    <property type="entry name" value="RepB"/>
    <property type="match status" value="1"/>
</dbReference>
<dbReference type="NCBIfam" id="TIGR00180">
    <property type="entry name" value="parB_part"/>
    <property type="match status" value="1"/>
</dbReference>
<evidence type="ECO:0000256" key="2">
    <source>
        <dbReference type="SAM" id="MobiDB-lite"/>
    </source>
</evidence>
<evidence type="ECO:0000256" key="1">
    <source>
        <dbReference type="ARBA" id="ARBA00006295"/>
    </source>
</evidence>
<feature type="domain" description="ParB-like N-terminal" evidence="3">
    <location>
        <begin position="78"/>
        <end position="170"/>
    </location>
</feature>
<dbReference type="SMART" id="SM00470">
    <property type="entry name" value="ParB"/>
    <property type="match status" value="1"/>
</dbReference>
<dbReference type="NCBIfam" id="TIGR03454">
    <property type="entry name" value="partition_RepB"/>
    <property type="match status" value="1"/>
</dbReference>